<keyword evidence="2" id="KW-0472">Membrane</keyword>
<feature type="compositionally biased region" description="Low complexity" evidence="1">
    <location>
        <begin position="623"/>
        <end position="638"/>
    </location>
</feature>
<evidence type="ECO:0000256" key="1">
    <source>
        <dbReference type="SAM" id="MobiDB-lite"/>
    </source>
</evidence>
<feature type="signal peptide" evidence="3">
    <location>
        <begin position="1"/>
        <end position="19"/>
    </location>
</feature>
<dbReference type="SUPFAM" id="SSF51445">
    <property type="entry name" value="(Trans)glycosidases"/>
    <property type="match status" value="1"/>
</dbReference>
<dbReference type="PANTHER" id="PTHR36183:SF2">
    <property type="entry name" value="BETA-GLUCURONIDASE C-TERMINAL DOMAIN-CONTAINING PROTEIN"/>
    <property type="match status" value="1"/>
</dbReference>
<dbReference type="Gene3D" id="3.20.20.80">
    <property type="entry name" value="Glycosidases"/>
    <property type="match status" value="1"/>
</dbReference>
<dbReference type="InterPro" id="IPR031728">
    <property type="entry name" value="GlcAase_C"/>
</dbReference>
<organism evidence="5 6">
    <name type="scientific">Hermanssonia centrifuga</name>
    <dbReference type="NCBI Taxonomy" id="98765"/>
    <lineage>
        <taxon>Eukaryota</taxon>
        <taxon>Fungi</taxon>
        <taxon>Dikarya</taxon>
        <taxon>Basidiomycota</taxon>
        <taxon>Agaricomycotina</taxon>
        <taxon>Agaricomycetes</taxon>
        <taxon>Polyporales</taxon>
        <taxon>Meruliaceae</taxon>
        <taxon>Hermanssonia</taxon>
    </lineage>
</organism>
<keyword evidence="2" id="KW-1133">Transmembrane helix</keyword>
<keyword evidence="2" id="KW-0812">Transmembrane</keyword>
<proteinExistence type="predicted"/>
<evidence type="ECO:0000313" key="6">
    <source>
        <dbReference type="Proteomes" id="UP000309038"/>
    </source>
</evidence>
<gene>
    <name evidence="5" type="ORF">EW026_g4566</name>
</gene>
<dbReference type="Proteomes" id="UP000309038">
    <property type="component" value="Unassembled WGS sequence"/>
</dbReference>
<feature type="region of interest" description="Disordered" evidence="1">
    <location>
        <begin position="611"/>
        <end position="638"/>
    </location>
</feature>
<dbReference type="InterPro" id="IPR017853">
    <property type="entry name" value="GH"/>
</dbReference>
<dbReference type="PANTHER" id="PTHR36183">
    <property type="entry name" value="BETA-GLUCURONIDASE"/>
    <property type="match status" value="1"/>
</dbReference>
<feature type="chain" id="PRO_5020433089" description="Beta-glucuronidase C-terminal domain-containing protein" evidence="3">
    <location>
        <begin position="20"/>
        <end position="663"/>
    </location>
</feature>
<feature type="domain" description="Beta-glucuronidase C-terminal" evidence="4">
    <location>
        <begin position="462"/>
        <end position="572"/>
    </location>
</feature>
<dbReference type="InterPro" id="IPR052974">
    <property type="entry name" value="GH79_Enzymes"/>
</dbReference>
<dbReference type="EMBL" id="SGPJ01000168">
    <property type="protein sequence ID" value="THG97425.1"/>
    <property type="molecule type" value="Genomic_DNA"/>
</dbReference>
<keyword evidence="3" id="KW-0732">Signal</keyword>
<evidence type="ECO:0000259" key="4">
    <source>
        <dbReference type="Pfam" id="PF16862"/>
    </source>
</evidence>
<evidence type="ECO:0000313" key="5">
    <source>
        <dbReference type="EMBL" id="THG97425.1"/>
    </source>
</evidence>
<sequence>MAFRSFILPFLCSLTAANAVTVYNQLPLGSQSTATDSASLASYTGSAAYNPTVLNPPPIPNPAPGTQFAINLMPTADLVPGISIEAPSSFFGLSIEMSVATQVLGLNGSFINVPFLNLMSLIIERAGEVQVRVGGNTQDYATLVGSTVDGKAIEKQSIDPNNPTATPTIIFTEELLYMLSNISSLANVKWFLGVPFNDTQNIHLEIVESGERILGDTLLGFQVGNEPDLYAQHQHRPSTYAPSDYTTEFGQWRDAWQNDANIPVKNNMIGPSLSLANWALEDVWNTGFLTDYQTQLSALSVEKYPADNCAALYAGLGTPVVPQDVYAEYLTHYSGVNIVKPMLNSTMIAQQQGKPFIMFETNSASCGGFAGVSNSFGIALWALDYGLQMVFSNFTHALVHVGGQNVYYNPFTPPPTNQSTFHQWSVGPIFYPLMIMPEILGKSNTSQVVDLWPNSGSDQTPGYAIYENNQLARVALFNYMTDPTGAMAYTANISMGGGETGQQQTVPASVKVKYLLADSVSQLWNITWANQTLGGQFEADGRLIGEEQIETVQCDTTANVCPIRVPAPGFALVMMTDDSASGSEPTGTMTFATTALTKTANTATIDQSVLETSNGHSGKDRIIGGSTSKGSSGAGKAAGITPSVTVLVAMLAGAGMFMKVFSR</sequence>
<name>A0A4S4KGR1_9APHY</name>
<keyword evidence="6" id="KW-1185">Reference proteome</keyword>
<dbReference type="Pfam" id="PF16862">
    <property type="entry name" value="Glyco_hydro_79C"/>
    <property type="match status" value="1"/>
</dbReference>
<evidence type="ECO:0000256" key="2">
    <source>
        <dbReference type="SAM" id="Phobius"/>
    </source>
</evidence>
<comment type="caution">
    <text evidence="5">The sequence shown here is derived from an EMBL/GenBank/DDBJ whole genome shotgun (WGS) entry which is preliminary data.</text>
</comment>
<protein>
    <recommendedName>
        <fullName evidence="4">Beta-glucuronidase C-terminal domain-containing protein</fullName>
    </recommendedName>
</protein>
<feature type="transmembrane region" description="Helical" evidence="2">
    <location>
        <begin position="637"/>
        <end position="658"/>
    </location>
</feature>
<evidence type="ECO:0000256" key="3">
    <source>
        <dbReference type="SAM" id="SignalP"/>
    </source>
</evidence>
<accession>A0A4S4KGR1</accession>
<reference evidence="5 6" key="1">
    <citation type="submission" date="2019-02" db="EMBL/GenBank/DDBJ databases">
        <title>Genome sequencing of the rare red list fungi Phlebia centrifuga.</title>
        <authorList>
            <person name="Buettner E."/>
            <person name="Kellner H."/>
        </authorList>
    </citation>
    <scope>NUCLEOTIDE SEQUENCE [LARGE SCALE GENOMIC DNA]</scope>
    <source>
        <strain evidence="5 6">DSM 108282</strain>
    </source>
</reference>
<dbReference type="AlphaFoldDB" id="A0A4S4KGR1"/>